<proteinExistence type="predicted"/>
<accession>A0A383C0Q8</accession>
<feature type="region of interest" description="Disordered" evidence="1">
    <location>
        <begin position="1"/>
        <end position="53"/>
    </location>
</feature>
<dbReference type="AlphaFoldDB" id="A0A383C0Q8"/>
<organism evidence="3">
    <name type="scientific">marine metagenome</name>
    <dbReference type="NCBI Taxonomy" id="408172"/>
    <lineage>
        <taxon>unclassified sequences</taxon>
        <taxon>metagenomes</taxon>
        <taxon>ecological metagenomes</taxon>
    </lineage>
</organism>
<name>A0A383C0Q8_9ZZZZ</name>
<feature type="domain" description="DUF6321" evidence="2">
    <location>
        <begin position="16"/>
        <end position="50"/>
    </location>
</feature>
<dbReference type="EMBL" id="UINC01204476">
    <property type="protein sequence ID" value="SVE25218.1"/>
    <property type="molecule type" value="Genomic_DNA"/>
</dbReference>
<feature type="compositionally biased region" description="Polar residues" evidence="1">
    <location>
        <begin position="33"/>
        <end position="46"/>
    </location>
</feature>
<evidence type="ECO:0000259" key="2">
    <source>
        <dbReference type="Pfam" id="PF19846"/>
    </source>
</evidence>
<feature type="non-terminal residue" evidence="3">
    <location>
        <position position="53"/>
    </location>
</feature>
<gene>
    <name evidence="3" type="ORF">METZ01_LOCUS478072</name>
</gene>
<protein>
    <recommendedName>
        <fullName evidence="2">DUF6321 domain-containing protein</fullName>
    </recommendedName>
</protein>
<evidence type="ECO:0000313" key="3">
    <source>
        <dbReference type="EMBL" id="SVE25218.1"/>
    </source>
</evidence>
<dbReference type="Pfam" id="PF19846">
    <property type="entry name" value="DUF6321"/>
    <property type="match status" value="1"/>
</dbReference>
<reference evidence="3" key="1">
    <citation type="submission" date="2018-05" db="EMBL/GenBank/DDBJ databases">
        <authorList>
            <person name="Lanie J.A."/>
            <person name="Ng W.-L."/>
            <person name="Kazmierczak K.M."/>
            <person name="Andrzejewski T.M."/>
            <person name="Davidsen T.M."/>
            <person name="Wayne K.J."/>
            <person name="Tettelin H."/>
            <person name="Glass J.I."/>
            <person name="Rusch D."/>
            <person name="Podicherti R."/>
            <person name="Tsui H.-C.T."/>
            <person name="Winkler M.E."/>
        </authorList>
    </citation>
    <scope>NUCLEOTIDE SEQUENCE</scope>
</reference>
<evidence type="ECO:0000256" key="1">
    <source>
        <dbReference type="SAM" id="MobiDB-lite"/>
    </source>
</evidence>
<sequence>MPKRKGVSLTLGRGEKSRKGGLTAKGRRKYNRATGSNLQAPVTEKNSTGKRAA</sequence>
<dbReference type="InterPro" id="IPR046284">
    <property type="entry name" value="DUF6321"/>
</dbReference>